<dbReference type="Pfam" id="PF00106">
    <property type="entry name" value="adh_short"/>
    <property type="match status" value="1"/>
</dbReference>
<evidence type="ECO:0000313" key="4">
    <source>
        <dbReference type="EMBL" id="REF01089.1"/>
    </source>
</evidence>
<keyword evidence="2" id="KW-0560">Oxidoreductase</keyword>
<keyword evidence="5" id="KW-1185">Reference proteome</keyword>
<dbReference type="InterPro" id="IPR020904">
    <property type="entry name" value="Sc_DH/Rdtase_CS"/>
</dbReference>
<dbReference type="RefSeq" id="WP_116027064.1">
    <property type="nucleotide sequence ID" value="NZ_QTTT01000001.1"/>
</dbReference>
<dbReference type="NCBIfam" id="NF004514">
    <property type="entry name" value="PRK05855.1"/>
    <property type="match status" value="1"/>
</dbReference>
<comment type="similarity">
    <text evidence="1">Belongs to the short-chain dehydrogenases/reductases (SDR) family.</text>
</comment>
<feature type="domain" description="AB hydrolase-1" evidence="3">
    <location>
        <begin position="23"/>
        <end position="269"/>
    </location>
</feature>
<evidence type="ECO:0000259" key="3">
    <source>
        <dbReference type="Pfam" id="PF00561"/>
    </source>
</evidence>
<dbReference type="AlphaFoldDB" id="A0A3D9SZ15"/>
<dbReference type="GO" id="GO:0016491">
    <property type="term" value="F:oxidoreductase activity"/>
    <property type="evidence" value="ECO:0007669"/>
    <property type="project" value="UniProtKB-KW"/>
</dbReference>
<dbReference type="InterPro" id="IPR002347">
    <property type="entry name" value="SDR_fam"/>
</dbReference>
<dbReference type="CDD" id="cd05233">
    <property type="entry name" value="SDR_c"/>
    <property type="match status" value="1"/>
</dbReference>
<dbReference type="OrthoDB" id="4220752at2"/>
<dbReference type="Gene3D" id="3.40.50.720">
    <property type="entry name" value="NAD(P)-binding Rossmann-like Domain"/>
    <property type="match status" value="1"/>
</dbReference>
<organism evidence="4 5">
    <name type="scientific">Thermomonospora umbrina</name>
    <dbReference type="NCBI Taxonomy" id="111806"/>
    <lineage>
        <taxon>Bacteria</taxon>
        <taxon>Bacillati</taxon>
        <taxon>Actinomycetota</taxon>
        <taxon>Actinomycetes</taxon>
        <taxon>Streptosporangiales</taxon>
        <taxon>Thermomonosporaceae</taxon>
        <taxon>Thermomonospora</taxon>
    </lineage>
</organism>
<protein>
    <submittedName>
        <fullName evidence="4">Short-subunit dehydrogenase</fullName>
    </submittedName>
</protein>
<dbReference type="PANTHER" id="PTHR43391:SF12">
    <property type="entry name" value="OXIDOREDUCTASE EPHD-RELATED"/>
    <property type="match status" value="1"/>
</dbReference>
<dbReference type="InterPro" id="IPR029058">
    <property type="entry name" value="AB_hydrolase_fold"/>
</dbReference>
<dbReference type="PRINTS" id="PR00081">
    <property type="entry name" value="GDHRDH"/>
</dbReference>
<accession>A0A3D9SZ15</accession>
<proteinExistence type="inferred from homology"/>
<dbReference type="FunFam" id="3.40.50.720:FF:000084">
    <property type="entry name" value="Short-chain dehydrogenase reductase"/>
    <property type="match status" value="1"/>
</dbReference>
<dbReference type="EMBL" id="QTTT01000001">
    <property type="protein sequence ID" value="REF01089.1"/>
    <property type="molecule type" value="Genomic_DNA"/>
</dbReference>
<dbReference type="Pfam" id="PF00561">
    <property type="entry name" value="Abhydrolase_1"/>
    <property type="match status" value="1"/>
</dbReference>
<gene>
    <name evidence="4" type="ORF">DFJ69_6688</name>
</gene>
<sequence>MRSSSDGEAVDLAVYRQGDPGRPTVLLMHGYPDTHAVWDEVADILAERFHVVRYDVRGAGASSRPSGKDAYRFEHLMADLRAVLDAVAPDAKVHLIGHDWGSIQGWEAVTTMPERFASFTSISGPCLDHVAHWTRRRLARPTPRNLRRAAGQGLRSWYIYVFQTPVLPELLWRAGLGAAFGQALRLGEGVAPRDGHPARTFARDAAAGVGLYRANMLQRLRRPQERRTDVPTQVIVPTRDLFVSPHLVGGLAERVPDLSLRMLPAGHWVPRSHPEVVARWASEHIARVEGRPLTAAESRAVTGARVSAAERREFEGSLVVVTGAGSGIGRATALAFAERGAQVVAADIDLETAEQTAALAGRLGPAARAFRVDVSDAAAMERFAGTVARELGVPDVVVNNAGVGVAGAFLDHSTDDWRRVLDVNLWGVVHGCRLFAAQMVARGQGGHIVNIASAAAYTPSGALPAYATSKAAVLMLSECLRGELAGRGIGVSAICPGIVDTGITRASRFVGMGDDGQERLRERAARAYRLRGYGPDKVALRILAAVRHDRAVVPVTPEAHLGRMLSRVSPGAMRLMARAGLRRVGGPR</sequence>
<dbReference type="PANTHER" id="PTHR43391">
    <property type="entry name" value="RETINOL DEHYDROGENASE-RELATED"/>
    <property type="match status" value="1"/>
</dbReference>
<evidence type="ECO:0000256" key="1">
    <source>
        <dbReference type="ARBA" id="ARBA00006484"/>
    </source>
</evidence>
<dbReference type="PRINTS" id="PR00080">
    <property type="entry name" value="SDRFAMILY"/>
</dbReference>
<dbReference type="InterPro" id="IPR000073">
    <property type="entry name" value="AB_hydrolase_1"/>
</dbReference>
<evidence type="ECO:0000256" key="2">
    <source>
        <dbReference type="ARBA" id="ARBA00023002"/>
    </source>
</evidence>
<dbReference type="InterPro" id="IPR036291">
    <property type="entry name" value="NAD(P)-bd_dom_sf"/>
</dbReference>
<dbReference type="SUPFAM" id="SSF53474">
    <property type="entry name" value="alpha/beta-Hydrolases"/>
    <property type="match status" value="1"/>
</dbReference>
<comment type="caution">
    <text evidence="4">The sequence shown here is derived from an EMBL/GenBank/DDBJ whole genome shotgun (WGS) entry which is preliminary data.</text>
</comment>
<dbReference type="SUPFAM" id="SSF51735">
    <property type="entry name" value="NAD(P)-binding Rossmann-fold domains"/>
    <property type="match status" value="1"/>
</dbReference>
<name>A0A3D9SZ15_9ACTN</name>
<dbReference type="Proteomes" id="UP000256661">
    <property type="component" value="Unassembled WGS sequence"/>
</dbReference>
<dbReference type="PROSITE" id="PS00061">
    <property type="entry name" value="ADH_SHORT"/>
    <property type="match status" value="1"/>
</dbReference>
<dbReference type="Gene3D" id="3.40.50.1820">
    <property type="entry name" value="alpha/beta hydrolase"/>
    <property type="match status" value="1"/>
</dbReference>
<evidence type="ECO:0000313" key="5">
    <source>
        <dbReference type="Proteomes" id="UP000256661"/>
    </source>
</evidence>
<reference evidence="4 5" key="1">
    <citation type="submission" date="2018-08" db="EMBL/GenBank/DDBJ databases">
        <title>Sequencing the genomes of 1000 actinobacteria strains.</title>
        <authorList>
            <person name="Klenk H.-P."/>
        </authorList>
    </citation>
    <scope>NUCLEOTIDE SEQUENCE [LARGE SCALE GENOMIC DNA]</scope>
    <source>
        <strain evidence="4 5">DSM 43927</strain>
    </source>
</reference>